<proteinExistence type="predicted"/>
<accession>A0A545U5T9</accession>
<name>A0A545U5T9_9GAMM</name>
<dbReference type="AlphaFoldDB" id="A0A545U5T9"/>
<gene>
    <name evidence="1" type="ORF">FKG94_03700</name>
</gene>
<organism evidence="1 2">
    <name type="scientific">Exilibacterium tricleocarpae</name>
    <dbReference type="NCBI Taxonomy" id="2591008"/>
    <lineage>
        <taxon>Bacteria</taxon>
        <taxon>Pseudomonadati</taxon>
        <taxon>Pseudomonadota</taxon>
        <taxon>Gammaproteobacteria</taxon>
        <taxon>Cellvibrionales</taxon>
        <taxon>Cellvibrionaceae</taxon>
        <taxon>Exilibacterium</taxon>
    </lineage>
</organism>
<evidence type="ECO:0000313" key="1">
    <source>
        <dbReference type="EMBL" id="TQV84827.1"/>
    </source>
</evidence>
<evidence type="ECO:0000313" key="2">
    <source>
        <dbReference type="Proteomes" id="UP000319732"/>
    </source>
</evidence>
<protein>
    <submittedName>
        <fullName evidence="1">Uncharacterized protein</fullName>
    </submittedName>
</protein>
<dbReference type="OrthoDB" id="7056429at2"/>
<dbReference type="Proteomes" id="UP000319732">
    <property type="component" value="Unassembled WGS sequence"/>
</dbReference>
<sequence>MQACTSVVIDEDRRGTTDLQGDESVVVLGRRHASDYETEPELISCIGNTLAGGGRGINVISEDDFVDQLYPWFEPRTAPMKVKDLDRLLKQEYLAKAVEDYKVRYIIWVDGNTETTNSAGSIGCSIGTGGAGCFGFGTWDKESDYEVTVWDYKNLKTMGKISADASGTSYMPAVVIPIPIIARVQASACKGIGQQLRSFLQPEVASTGK</sequence>
<keyword evidence="2" id="KW-1185">Reference proteome</keyword>
<dbReference type="EMBL" id="VHSG01000005">
    <property type="protein sequence ID" value="TQV84827.1"/>
    <property type="molecule type" value="Genomic_DNA"/>
</dbReference>
<comment type="caution">
    <text evidence="1">The sequence shown here is derived from an EMBL/GenBank/DDBJ whole genome shotgun (WGS) entry which is preliminary data.</text>
</comment>
<reference evidence="1 2" key="1">
    <citation type="submission" date="2019-06" db="EMBL/GenBank/DDBJ databases">
        <title>Whole genome sequence for Cellvibrionaceae sp. R142.</title>
        <authorList>
            <person name="Wang G."/>
        </authorList>
    </citation>
    <scope>NUCLEOTIDE SEQUENCE [LARGE SCALE GENOMIC DNA]</scope>
    <source>
        <strain evidence="1 2">R142</strain>
    </source>
</reference>